<dbReference type="Gene3D" id="3.30.420.150">
    <property type="entry name" value="Exopolyphosphatase. Domain 2"/>
    <property type="match status" value="1"/>
</dbReference>
<dbReference type="InterPro" id="IPR048950">
    <property type="entry name" value="Ppx_GppA_C"/>
</dbReference>
<accession>A0A9E2L5A1</accession>
<comment type="caution">
    <text evidence="3">The sequence shown here is derived from an EMBL/GenBank/DDBJ whole genome shotgun (WGS) entry which is preliminary data.</text>
</comment>
<organism evidence="3 4">
    <name type="scientific">Candidatus Treponema excrementipullorum</name>
    <dbReference type="NCBI Taxonomy" id="2838768"/>
    <lineage>
        <taxon>Bacteria</taxon>
        <taxon>Pseudomonadati</taxon>
        <taxon>Spirochaetota</taxon>
        <taxon>Spirochaetia</taxon>
        <taxon>Spirochaetales</taxon>
        <taxon>Treponemataceae</taxon>
        <taxon>Treponema</taxon>
    </lineage>
</organism>
<dbReference type="SUPFAM" id="SSF53067">
    <property type="entry name" value="Actin-like ATPase domain"/>
    <property type="match status" value="2"/>
</dbReference>
<protein>
    <submittedName>
        <fullName evidence="3">HD domain-containing protein</fullName>
    </submittedName>
</protein>
<dbReference type="InterPro" id="IPR043129">
    <property type="entry name" value="ATPase_NBD"/>
</dbReference>
<dbReference type="InterPro" id="IPR003607">
    <property type="entry name" value="HD/PDEase_dom"/>
</dbReference>
<proteinExistence type="predicted"/>
<gene>
    <name evidence="3" type="ORF">IAA16_10910</name>
</gene>
<evidence type="ECO:0000259" key="1">
    <source>
        <dbReference type="Pfam" id="PF02541"/>
    </source>
</evidence>
<dbReference type="EMBL" id="JAHLFV010000247">
    <property type="protein sequence ID" value="MBU3851068.1"/>
    <property type="molecule type" value="Genomic_DNA"/>
</dbReference>
<dbReference type="SUPFAM" id="SSF109604">
    <property type="entry name" value="HD-domain/PDEase-like"/>
    <property type="match status" value="1"/>
</dbReference>
<dbReference type="PANTHER" id="PTHR30005">
    <property type="entry name" value="EXOPOLYPHOSPHATASE"/>
    <property type="match status" value="1"/>
</dbReference>
<dbReference type="GO" id="GO:0016462">
    <property type="term" value="F:pyrophosphatase activity"/>
    <property type="evidence" value="ECO:0007669"/>
    <property type="project" value="TreeGrafter"/>
</dbReference>
<evidence type="ECO:0000259" key="2">
    <source>
        <dbReference type="Pfam" id="PF21447"/>
    </source>
</evidence>
<dbReference type="CDD" id="cd24006">
    <property type="entry name" value="ASKHA_NBD_PPX_GppA"/>
    <property type="match status" value="1"/>
</dbReference>
<dbReference type="Gene3D" id="1.10.3210.10">
    <property type="entry name" value="Hypothetical protein af1432"/>
    <property type="match status" value="1"/>
</dbReference>
<evidence type="ECO:0000313" key="4">
    <source>
        <dbReference type="Proteomes" id="UP000823914"/>
    </source>
</evidence>
<dbReference type="Proteomes" id="UP000823914">
    <property type="component" value="Unassembled WGS sequence"/>
</dbReference>
<dbReference type="AlphaFoldDB" id="A0A9E2L5A1"/>
<dbReference type="Pfam" id="PF21447">
    <property type="entry name" value="Ppx-GppA_III"/>
    <property type="match status" value="1"/>
</dbReference>
<dbReference type="PANTHER" id="PTHR30005:SF0">
    <property type="entry name" value="RETROGRADE REGULATION PROTEIN 2"/>
    <property type="match status" value="1"/>
</dbReference>
<dbReference type="Gene3D" id="3.30.420.40">
    <property type="match status" value="1"/>
</dbReference>
<sequence>MAILESVIEIGATGIRLLVAQIQDSDTDDGKFWSVLDSSELPVSLGRDVFITGTISRDTMLQCIRVLNRFKEQIATWAISPEEITVIATSALRNAKNKDAVLDRIKVKTGFTVKVIDGIEQNKLTYLAVSEAFRNQSVTLEGINSVILEIGGGATDIMLIEQGQMAGVHTLRLGTIIAEQLISTVGDKQDLKRFLKEFIRVTRKSLDNEMNFTNIQQFIALGAEAEIAGAICGVSIAPKIKKISRDDFDNLVAEIQNYTAEECVARFKISRYDAQALHIGLLAYQVFLDFTHVKEILVLYTNTREGLIVNTLHKPDKALQKKFYQQITASAWNLAKKYRVDEKHAETVRRSALKLFNELQTDLGLDPDTRILLETAAILHDIGMFIRADDHHIHSAYVINHSDIFGLTREQIDIISQIAYNHRGNHSPQEMPQFLTQPRSARVAVLKLTALIRIADALDRGHSGQINDFKITVRDENLIIHCNTLQDLSLEKRALAEKANIFEDVFGYKVILG</sequence>
<reference evidence="3" key="1">
    <citation type="journal article" date="2021" name="PeerJ">
        <title>Extensive microbial diversity within the chicken gut microbiome revealed by metagenomics and culture.</title>
        <authorList>
            <person name="Gilroy R."/>
            <person name="Ravi A."/>
            <person name="Getino M."/>
            <person name="Pursley I."/>
            <person name="Horton D.L."/>
            <person name="Alikhan N.F."/>
            <person name="Baker D."/>
            <person name="Gharbi K."/>
            <person name="Hall N."/>
            <person name="Watson M."/>
            <person name="Adriaenssens E.M."/>
            <person name="Foster-Nyarko E."/>
            <person name="Jarju S."/>
            <person name="Secka A."/>
            <person name="Antonio M."/>
            <person name="Oren A."/>
            <person name="Chaudhuri R.R."/>
            <person name="La Ragione R."/>
            <person name="Hildebrand F."/>
            <person name="Pallen M.J."/>
        </authorList>
    </citation>
    <scope>NUCLEOTIDE SEQUENCE</scope>
    <source>
        <strain evidence="3">Gambia15-2214</strain>
    </source>
</reference>
<dbReference type="Pfam" id="PF02541">
    <property type="entry name" value="Ppx-GppA"/>
    <property type="match status" value="1"/>
</dbReference>
<dbReference type="InterPro" id="IPR003695">
    <property type="entry name" value="Ppx_GppA_N"/>
</dbReference>
<feature type="domain" description="Ppx/GppA phosphatase C-terminal" evidence="2">
    <location>
        <begin position="330"/>
        <end position="495"/>
    </location>
</feature>
<name>A0A9E2L5A1_9SPIR</name>
<evidence type="ECO:0000313" key="3">
    <source>
        <dbReference type="EMBL" id="MBU3851068.1"/>
    </source>
</evidence>
<reference evidence="3" key="2">
    <citation type="submission" date="2021-04" db="EMBL/GenBank/DDBJ databases">
        <authorList>
            <person name="Gilroy R."/>
        </authorList>
    </citation>
    <scope>NUCLEOTIDE SEQUENCE</scope>
    <source>
        <strain evidence="3">Gambia15-2214</strain>
    </source>
</reference>
<dbReference type="InterPro" id="IPR050273">
    <property type="entry name" value="GppA/Ppx_hydrolase"/>
</dbReference>
<feature type="domain" description="Ppx/GppA phosphatase N-terminal" evidence="1">
    <location>
        <begin position="33"/>
        <end position="314"/>
    </location>
</feature>
<dbReference type="CDD" id="cd00077">
    <property type="entry name" value="HDc"/>
    <property type="match status" value="1"/>
</dbReference>